<dbReference type="Proteomes" id="UP000198775">
    <property type="component" value="Unassembled WGS sequence"/>
</dbReference>
<gene>
    <name evidence="2" type="ORF">SAMN05216388_101783</name>
</gene>
<proteinExistence type="predicted"/>
<protein>
    <submittedName>
        <fullName evidence="2">Uncharacterized protein</fullName>
    </submittedName>
</protein>
<dbReference type="RefSeq" id="WP_170845447.1">
    <property type="nucleotide sequence ID" value="NZ_FOCX01000017.1"/>
</dbReference>
<dbReference type="AlphaFoldDB" id="A0A1H8RYK1"/>
<feature type="transmembrane region" description="Helical" evidence="1">
    <location>
        <begin position="6"/>
        <end position="39"/>
    </location>
</feature>
<keyword evidence="1" id="KW-1133">Transmembrane helix</keyword>
<dbReference type="EMBL" id="FOCX01000017">
    <property type="protein sequence ID" value="SEO71455.1"/>
    <property type="molecule type" value="Genomic_DNA"/>
</dbReference>
<evidence type="ECO:0000256" key="1">
    <source>
        <dbReference type="SAM" id="Phobius"/>
    </source>
</evidence>
<evidence type="ECO:0000313" key="2">
    <source>
        <dbReference type="EMBL" id="SEO71455.1"/>
    </source>
</evidence>
<evidence type="ECO:0000313" key="3">
    <source>
        <dbReference type="Proteomes" id="UP000198775"/>
    </source>
</evidence>
<organism evidence="2 3">
    <name type="scientific">Halorientalis persicus</name>
    <dbReference type="NCBI Taxonomy" id="1367881"/>
    <lineage>
        <taxon>Archaea</taxon>
        <taxon>Methanobacteriati</taxon>
        <taxon>Methanobacteriota</taxon>
        <taxon>Stenosarchaea group</taxon>
        <taxon>Halobacteria</taxon>
        <taxon>Halobacteriales</taxon>
        <taxon>Haloarculaceae</taxon>
        <taxon>Halorientalis</taxon>
    </lineage>
</organism>
<reference evidence="3" key="1">
    <citation type="submission" date="2016-10" db="EMBL/GenBank/DDBJ databases">
        <authorList>
            <person name="Varghese N."/>
            <person name="Submissions S."/>
        </authorList>
    </citation>
    <scope>NUCLEOTIDE SEQUENCE [LARGE SCALE GENOMIC DNA]</scope>
    <source>
        <strain evidence="3">IBRC-M 10043</strain>
    </source>
</reference>
<keyword evidence="3" id="KW-1185">Reference proteome</keyword>
<keyword evidence="1" id="KW-0472">Membrane</keyword>
<name>A0A1H8RYK1_9EURY</name>
<accession>A0A1H8RYK1</accession>
<sequence>MTVHSSRYWFVALLSFAMATVATVTGSVPVAIFALIVLVQNEAYECRRQREGHL</sequence>
<keyword evidence="1" id="KW-0812">Transmembrane</keyword>